<feature type="signal peptide" evidence="4">
    <location>
        <begin position="1"/>
        <end position="22"/>
    </location>
</feature>
<dbReference type="GO" id="GO:0003677">
    <property type="term" value="F:DNA binding"/>
    <property type="evidence" value="ECO:0007669"/>
    <property type="project" value="TreeGrafter"/>
</dbReference>
<keyword evidence="7" id="KW-1185">Reference proteome</keyword>
<dbReference type="PANTHER" id="PTHR11371:SF31">
    <property type="entry name" value="EXTRACELLULAR NUCLEASE"/>
    <property type="match status" value="1"/>
</dbReference>
<feature type="domain" description="Endonuclease/exonuclease/phosphatase" evidence="5">
    <location>
        <begin position="35"/>
        <end position="279"/>
    </location>
</feature>
<evidence type="ECO:0000256" key="2">
    <source>
        <dbReference type="ARBA" id="ARBA00022722"/>
    </source>
</evidence>
<comment type="caution">
    <text evidence="6">The sequence shown here is derived from an EMBL/GenBank/DDBJ whole genome shotgun (WGS) entry which is preliminary data.</text>
</comment>
<dbReference type="SUPFAM" id="SSF56219">
    <property type="entry name" value="DNase I-like"/>
    <property type="match status" value="1"/>
</dbReference>
<dbReference type="Proteomes" id="UP001497623">
    <property type="component" value="Unassembled WGS sequence"/>
</dbReference>
<name>A0AAV2R3C7_MEGNR</name>
<sequence>MKLRQGWGFIFCALIIPLLSSAYEDLVKPPLRIGAWNAKRLGATKMKDTKVVEYLVKVIQRYDIIAILEVRDITEETPYDLLNEINKEEELYQLTLSARVGRTSQKEQYAIYWKASRVTAIETFQYNDTVKDVFTYDPFTVTFQTSEAGNLTQFAMTTIHTRPDDATEEIDALVDVYDQFLTEGGVKDMVILGDFNMGCTYVTSKDLENIRLHNDLRFTWLISDHADTTTGTTTCPYDRIVLAGPTTKTAVYPETAGAFYYDEEYGITDQELLDDISDHYPVEVLLRGTLSPEMIPKWPPKPSVAIEVDVRTTPRYIKSLAKKLKETTTDCQLGKQVVTVRWTNTDITSTIDSLTAFSEENPKVITKQALAVLSYKLQHGVMTDSSLYGTESPSSDYEVRVLCYPTHNLCTTTVKTSTLVN</sequence>
<dbReference type="GO" id="GO:0004530">
    <property type="term" value="F:deoxyribonuclease I activity"/>
    <property type="evidence" value="ECO:0007669"/>
    <property type="project" value="TreeGrafter"/>
</dbReference>
<reference evidence="6 7" key="1">
    <citation type="submission" date="2024-05" db="EMBL/GenBank/DDBJ databases">
        <authorList>
            <person name="Wallberg A."/>
        </authorList>
    </citation>
    <scope>NUCLEOTIDE SEQUENCE [LARGE SCALE GENOMIC DNA]</scope>
</reference>
<dbReference type="EMBL" id="CAXKWB010014359">
    <property type="protein sequence ID" value="CAL4110296.1"/>
    <property type="molecule type" value="Genomic_DNA"/>
</dbReference>
<dbReference type="GO" id="GO:0005634">
    <property type="term" value="C:nucleus"/>
    <property type="evidence" value="ECO:0007669"/>
    <property type="project" value="TreeGrafter"/>
</dbReference>
<dbReference type="Pfam" id="PF03372">
    <property type="entry name" value="Exo_endo_phos"/>
    <property type="match status" value="1"/>
</dbReference>
<dbReference type="Gene3D" id="3.60.10.10">
    <property type="entry name" value="Endonuclease/exonuclease/phosphatase"/>
    <property type="match status" value="1"/>
</dbReference>
<dbReference type="AlphaFoldDB" id="A0AAV2R3C7"/>
<comment type="similarity">
    <text evidence="1">Belongs to the DNase I family.</text>
</comment>
<feature type="chain" id="PRO_5043954502" description="Endonuclease/exonuclease/phosphatase domain-containing protein" evidence="4">
    <location>
        <begin position="23"/>
        <end position="421"/>
    </location>
</feature>
<dbReference type="InterPro" id="IPR016202">
    <property type="entry name" value="DNase_I"/>
</dbReference>
<keyword evidence="4" id="KW-0732">Signal</keyword>
<dbReference type="PANTHER" id="PTHR11371">
    <property type="entry name" value="DEOXYRIBONUCLEASE"/>
    <property type="match status" value="1"/>
</dbReference>
<keyword evidence="3" id="KW-0378">Hydrolase</keyword>
<protein>
    <recommendedName>
        <fullName evidence="5">Endonuclease/exonuclease/phosphatase domain-containing protein</fullName>
    </recommendedName>
</protein>
<evidence type="ECO:0000259" key="5">
    <source>
        <dbReference type="Pfam" id="PF03372"/>
    </source>
</evidence>
<accession>A0AAV2R3C7</accession>
<evidence type="ECO:0000256" key="3">
    <source>
        <dbReference type="ARBA" id="ARBA00022801"/>
    </source>
</evidence>
<organism evidence="6 7">
    <name type="scientific">Meganyctiphanes norvegica</name>
    <name type="common">Northern krill</name>
    <name type="synonym">Thysanopoda norvegica</name>
    <dbReference type="NCBI Taxonomy" id="48144"/>
    <lineage>
        <taxon>Eukaryota</taxon>
        <taxon>Metazoa</taxon>
        <taxon>Ecdysozoa</taxon>
        <taxon>Arthropoda</taxon>
        <taxon>Crustacea</taxon>
        <taxon>Multicrustacea</taxon>
        <taxon>Malacostraca</taxon>
        <taxon>Eumalacostraca</taxon>
        <taxon>Eucarida</taxon>
        <taxon>Euphausiacea</taxon>
        <taxon>Euphausiidae</taxon>
        <taxon>Meganyctiphanes</taxon>
    </lineage>
</organism>
<dbReference type="InterPro" id="IPR036691">
    <property type="entry name" value="Endo/exonu/phosph_ase_sf"/>
</dbReference>
<dbReference type="InterPro" id="IPR005135">
    <property type="entry name" value="Endo/exonuclease/phosphatase"/>
</dbReference>
<dbReference type="PRINTS" id="PR00130">
    <property type="entry name" value="DNASEI"/>
</dbReference>
<dbReference type="GO" id="GO:0006308">
    <property type="term" value="P:DNA catabolic process"/>
    <property type="evidence" value="ECO:0007669"/>
    <property type="project" value="InterPro"/>
</dbReference>
<gene>
    <name evidence="6" type="ORF">MNOR_LOCUS19379</name>
</gene>
<keyword evidence="2" id="KW-0540">Nuclease</keyword>
<evidence type="ECO:0000313" key="6">
    <source>
        <dbReference type="EMBL" id="CAL4110296.1"/>
    </source>
</evidence>
<proteinExistence type="inferred from homology"/>
<dbReference type="SMART" id="SM00476">
    <property type="entry name" value="DNaseIc"/>
    <property type="match status" value="1"/>
</dbReference>
<evidence type="ECO:0000256" key="4">
    <source>
        <dbReference type="SAM" id="SignalP"/>
    </source>
</evidence>
<evidence type="ECO:0000256" key="1">
    <source>
        <dbReference type="ARBA" id="ARBA00007359"/>
    </source>
</evidence>
<evidence type="ECO:0000313" key="7">
    <source>
        <dbReference type="Proteomes" id="UP001497623"/>
    </source>
</evidence>